<feature type="region of interest" description="Disordered" evidence="1">
    <location>
        <begin position="258"/>
        <end position="280"/>
    </location>
</feature>
<evidence type="ECO:0000256" key="1">
    <source>
        <dbReference type="SAM" id="MobiDB-lite"/>
    </source>
</evidence>
<feature type="compositionally biased region" description="Low complexity" evidence="1">
    <location>
        <begin position="12"/>
        <end position="30"/>
    </location>
</feature>
<organism evidence="2 3">
    <name type="scientific">Malus baccata</name>
    <name type="common">Siberian crab apple</name>
    <name type="synonym">Pyrus baccata</name>
    <dbReference type="NCBI Taxonomy" id="106549"/>
    <lineage>
        <taxon>Eukaryota</taxon>
        <taxon>Viridiplantae</taxon>
        <taxon>Streptophyta</taxon>
        <taxon>Embryophyta</taxon>
        <taxon>Tracheophyta</taxon>
        <taxon>Spermatophyta</taxon>
        <taxon>Magnoliopsida</taxon>
        <taxon>eudicotyledons</taxon>
        <taxon>Gunneridae</taxon>
        <taxon>Pentapetalae</taxon>
        <taxon>rosids</taxon>
        <taxon>fabids</taxon>
        <taxon>Rosales</taxon>
        <taxon>Rosaceae</taxon>
        <taxon>Amygdaloideae</taxon>
        <taxon>Maleae</taxon>
        <taxon>Malus</taxon>
    </lineage>
</organism>
<reference evidence="2 3" key="1">
    <citation type="journal article" date="2019" name="G3 (Bethesda)">
        <title>Sequencing of a Wild Apple (Malus baccata) Genome Unravels the Differences Between Cultivated and Wild Apple Species Regarding Disease Resistance and Cold Tolerance.</title>
        <authorList>
            <person name="Chen X."/>
        </authorList>
    </citation>
    <scope>NUCLEOTIDE SEQUENCE [LARGE SCALE GENOMIC DNA]</scope>
    <source>
        <strain evidence="3">cv. Shandingzi</strain>
        <tissue evidence="2">Leaves</tissue>
    </source>
</reference>
<dbReference type="AlphaFoldDB" id="A0A540MNN0"/>
<feature type="region of interest" description="Disordered" evidence="1">
    <location>
        <begin position="1"/>
        <end position="30"/>
    </location>
</feature>
<evidence type="ECO:0000313" key="2">
    <source>
        <dbReference type="EMBL" id="TQE00401.1"/>
    </source>
</evidence>
<name>A0A540MNN0_MALBA</name>
<gene>
    <name evidence="2" type="ORF">C1H46_013974</name>
</gene>
<feature type="region of interest" description="Disordered" evidence="1">
    <location>
        <begin position="54"/>
        <end position="74"/>
    </location>
</feature>
<dbReference type="EMBL" id="VIEB01000214">
    <property type="protein sequence ID" value="TQE00401.1"/>
    <property type="molecule type" value="Genomic_DNA"/>
</dbReference>
<dbReference type="Proteomes" id="UP000315295">
    <property type="component" value="Unassembled WGS sequence"/>
</dbReference>
<keyword evidence="3" id="KW-1185">Reference proteome</keyword>
<proteinExistence type="predicted"/>
<comment type="caution">
    <text evidence="2">The sequence shown here is derived from an EMBL/GenBank/DDBJ whole genome shotgun (WGS) entry which is preliminary data.</text>
</comment>
<sequence>MSYLIRSRKAVTTTSRSIPPPSTSATTAPTEIDHRLVNLVGPWVSQAPASSSSSVALPVSARHGHCPPSPARLTRHRYPLMMPQGHNKDSLMNDHAKKNTRGPCRQLKTAKVTQVTNGRITIRYNDQYQAAPTAEQHSALAHDIGHVIQTYCPMQWKSWKVMPDKMNYNFDDINDNMLAYVNRIFTERYKQWKSNMHQYFETFDDPQGGSKFLKIDVFGDVYVRPGDELVESLHATMMEKRQLVLQESASQLPLKTPIEYVDPPEDQREPRASSSMQSKGEVTALTAEVAGLRTELASYKSQMSLIVHALSQSNIRLTDFHPPLMSDPTRACLELCAFDL</sequence>
<evidence type="ECO:0000313" key="3">
    <source>
        <dbReference type="Proteomes" id="UP000315295"/>
    </source>
</evidence>
<accession>A0A540MNN0</accession>
<protein>
    <submittedName>
        <fullName evidence="2">Uncharacterized protein</fullName>
    </submittedName>
</protein>